<dbReference type="PANTHER" id="PTHR10589">
    <property type="entry name" value="UBIQUITIN CARBOXYL-TERMINAL HYDROLASE"/>
    <property type="match status" value="1"/>
</dbReference>
<evidence type="ECO:0000256" key="7">
    <source>
        <dbReference type="PROSITE-ProRule" id="PRU01393"/>
    </source>
</evidence>
<dbReference type="InterPro" id="IPR038765">
    <property type="entry name" value="Papain-like_cys_pep_sf"/>
</dbReference>
<dbReference type="InterPro" id="IPR001578">
    <property type="entry name" value="Peptidase_C12_UCH"/>
</dbReference>
<comment type="catalytic activity">
    <reaction evidence="1 7">
        <text>Thiol-dependent hydrolysis of ester, thioester, amide, peptide and isopeptide bonds formed by the C-terminal Gly of ubiquitin (a 76-residue protein attached to proteins as an intracellular targeting signal).</text>
        <dbReference type="EC" id="3.4.19.12"/>
    </reaction>
</comment>
<dbReference type="GO" id="GO:0006511">
    <property type="term" value="P:ubiquitin-dependent protein catabolic process"/>
    <property type="evidence" value="ECO:0007669"/>
    <property type="project" value="UniProtKB-UniRule"/>
</dbReference>
<dbReference type="GO" id="GO:0004843">
    <property type="term" value="F:cysteine-type deubiquitinase activity"/>
    <property type="evidence" value="ECO:0007669"/>
    <property type="project" value="UniProtKB-UniRule"/>
</dbReference>
<dbReference type="PANTHER" id="PTHR10589:SF29">
    <property type="entry name" value="UBIQUITIN CARBOXYL-TERMINAL HYDROLASE"/>
    <property type="match status" value="1"/>
</dbReference>
<evidence type="ECO:0000256" key="2">
    <source>
        <dbReference type="ARBA" id="ARBA00012759"/>
    </source>
</evidence>
<feature type="active site" description="Proton donor" evidence="7">
    <location>
        <position position="210"/>
    </location>
</feature>
<evidence type="ECO:0000256" key="4">
    <source>
        <dbReference type="ARBA" id="ARBA00022786"/>
    </source>
</evidence>
<dbReference type="Pfam" id="PF01088">
    <property type="entry name" value="Peptidase_C12"/>
    <property type="match status" value="1"/>
</dbReference>
<reference evidence="9 10" key="1">
    <citation type="submission" date="2019-10" db="EMBL/GenBank/DDBJ databases">
        <authorList>
            <person name="Palmer J.M."/>
        </authorList>
    </citation>
    <scope>NUCLEOTIDE SEQUENCE [LARGE SCALE GENOMIC DNA]</scope>
    <source>
        <strain evidence="9 10">TWF718</strain>
    </source>
</reference>
<evidence type="ECO:0000313" key="9">
    <source>
        <dbReference type="EMBL" id="KAK6339520.1"/>
    </source>
</evidence>
<name>A0AAN8MKR4_9PEZI</name>
<evidence type="ECO:0000259" key="8">
    <source>
        <dbReference type="PROSITE" id="PS52048"/>
    </source>
</evidence>
<dbReference type="EMBL" id="JAVHNR010000006">
    <property type="protein sequence ID" value="KAK6339520.1"/>
    <property type="molecule type" value="Genomic_DNA"/>
</dbReference>
<comment type="similarity">
    <text evidence="7">Belongs to the peptidase C12 family.</text>
</comment>
<evidence type="ECO:0000313" key="10">
    <source>
        <dbReference type="Proteomes" id="UP001313282"/>
    </source>
</evidence>
<gene>
    <name evidence="9" type="ORF">TWF718_008927</name>
</gene>
<comment type="caution">
    <text evidence="9">The sequence shown here is derived from an EMBL/GenBank/DDBJ whole genome shotgun (WGS) entry which is preliminary data.</text>
</comment>
<keyword evidence="5 7" id="KW-0378">Hydrolase</keyword>
<feature type="site" description="Important for enzyme activity" evidence="7">
    <location>
        <position position="225"/>
    </location>
</feature>
<protein>
    <recommendedName>
        <fullName evidence="2 7">ubiquitinyl hydrolase 1</fullName>
        <ecNumber evidence="2 7">3.4.19.12</ecNumber>
    </recommendedName>
</protein>
<evidence type="ECO:0000256" key="6">
    <source>
        <dbReference type="ARBA" id="ARBA00022807"/>
    </source>
</evidence>
<keyword evidence="6 7" id="KW-0788">Thiol protease</keyword>
<sequence>MSDLDDYRRLRQRHPGWCTIESEPVPELTHQPKGTICFSSNVLTYNLRKEIFNQILQNAGAPNTRVIELYSLDENILDGPDPIIGLIFLCRWRQDTKEVQETETNCPESVWFANQISENSCGSLAMLNILFNAEPVVLGEELTQLKAFTADLTPPLRGLCLQNSEFLRKIHNSFARRSEILQNNLDVIDDCRNTKDQANEYNPNPESGYHFIAYVPSGDSVWELDGLKRQPIRLGESDGTCRWLLTAMPRVQLQTSKYSEGELMFTLLALTQTKPVSYDSLASHVVEDRDLQLKFSEKDASFPYATRVRHPYAAFMRHYIKALAGKGIQVGHS</sequence>
<keyword evidence="10" id="KW-1185">Reference proteome</keyword>
<accession>A0AAN8MKR4</accession>
<dbReference type="GO" id="GO:0016579">
    <property type="term" value="P:protein deubiquitination"/>
    <property type="evidence" value="ECO:0007669"/>
    <property type="project" value="TreeGrafter"/>
</dbReference>
<dbReference type="SUPFAM" id="SSF54001">
    <property type="entry name" value="Cysteine proteinases"/>
    <property type="match status" value="1"/>
</dbReference>
<dbReference type="GO" id="GO:0005737">
    <property type="term" value="C:cytoplasm"/>
    <property type="evidence" value="ECO:0007669"/>
    <property type="project" value="TreeGrafter"/>
</dbReference>
<feature type="domain" description="UCH catalytic" evidence="8">
    <location>
        <begin position="41"/>
        <end position="272"/>
    </location>
</feature>
<dbReference type="Proteomes" id="UP001313282">
    <property type="component" value="Unassembled WGS sequence"/>
</dbReference>
<feature type="site" description="Transition state stabilizer" evidence="7">
    <location>
        <position position="115"/>
    </location>
</feature>
<feature type="active site" description="Nucleophile" evidence="7">
    <location>
        <position position="121"/>
    </location>
</feature>
<evidence type="ECO:0000256" key="5">
    <source>
        <dbReference type="ARBA" id="ARBA00022801"/>
    </source>
</evidence>
<organism evidence="9 10">
    <name type="scientific">Orbilia javanica</name>
    <dbReference type="NCBI Taxonomy" id="47235"/>
    <lineage>
        <taxon>Eukaryota</taxon>
        <taxon>Fungi</taxon>
        <taxon>Dikarya</taxon>
        <taxon>Ascomycota</taxon>
        <taxon>Pezizomycotina</taxon>
        <taxon>Orbiliomycetes</taxon>
        <taxon>Orbiliales</taxon>
        <taxon>Orbiliaceae</taxon>
        <taxon>Orbilia</taxon>
    </lineage>
</organism>
<keyword evidence="4 7" id="KW-0833">Ubl conjugation pathway</keyword>
<dbReference type="InterPro" id="IPR036959">
    <property type="entry name" value="Peptidase_C12_UCH_sf"/>
</dbReference>
<evidence type="ECO:0000256" key="1">
    <source>
        <dbReference type="ARBA" id="ARBA00000707"/>
    </source>
</evidence>
<dbReference type="PROSITE" id="PS52048">
    <property type="entry name" value="UCH_DOMAIN"/>
    <property type="match status" value="1"/>
</dbReference>
<keyword evidence="3 7" id="KW-0645">Protease</keyword>
<evidence type="ECO:0000256" key="3">
    <source>
        <dbReference type="ARBA" id="ARBA00022670"/>
    </source>
</evidence>
<dbReference type="AlphaFoldDB" id="A0AAN8MKR4"/>
<dbReference type="EC" id="3.4.19.12" evidence="2 7"/>
<proteinExistence type="inferred from homology"/>
<dbReference type="Gene3D" id="3.40.532.10">
    <property type="entry name" value="Peptidase C12, ubiquitin carboxyl-terminal hydrolase"/>
    <property type="match status" value="1"/>
</dbReference>